<dbReference type="Gene3D" id="3.40.309.10">
    <property type="entry name" value="Aldehyde Dehydrogenase, Chain A, domain 2"/>
    <property type="match status" value="1"/>
</dbReference>
<feature type="domain" description="Aldehyde dehydrogenase" evidence="5">
    <location>
        <begin position="20"/>
        <end position="471"/>
    </location>
</feature>
<keyword evidence="7" id="KW-1185">Reference proteome</keyword>
<feature type="active site" evidence="3">
    <location>
        <position position="251"/>
    </location>
</feature>
<dbReference type="RefSeq" id="WP_286652093.1">
    <property type="nucleotide sequence ID" value="NZ_JACAGK010000059.1"/>
</dbReference>
<reference evidence="6" key="2">
    <citation type="journal article" date="2022" name="Sci. Total Environ.">
        <title>Prevalence, transmission, and molecular epidemiology of tet(X)-positive bacteria among humans, animals, and environmental niches in China: An epidemiological, and genomic-based study.</title>
        <authorList>
            <person name="Dong N."/>
            <person name="Zeng Y."/>
            <person name="Cai C."/>
            <person name="Sun C."/>
            <person name="Lu J."/>
            <person name="Liu C."/>
            <person name="Zhou H."/>
            <person name="Sun Q."/>
            <person name="Shu L."/>
            <person name="Wang H."/>
            <person name="Wang Y."/>
            <person name="Wang S."/>
            <person name="Wu C."/>
            <person name="Chan E.W."/>
            <person name="Chen G."/>
            <person name="Shen Z."/>
            <person name="Chen S."/>
            <person name="Zhang R."/>
        </authorList>
    </citation>
    <scope>NUCLEOTIDE SEQUENCE</scope>
    <source>
        <strain evidence="6">R1692</strain>
    </source>
</reference>
<dbReference type="InterPro" id="IPR050740">
    <property type="entry name" value="Aldehyde_DH_Superfamily"/>
</dbReference>
<evidence type="ECO:0000256" key="3">
    <source>
        <dbReference type="PROSITE-ProRule" id="PRU10007"/>
    </source>
</evidence>
<sequence>MKNTLLIEKAYFNGAFITADKTFEIINPSTQKPVGVLPDLSVKDAKKYIKAAHEAWLTWRSTAVGERSRILRRLFDLINERRDELAEIMTLESGKPIKESKTEVDYANSFVEWFSEEAKRAYGETIPSTAGNNRMQTIKQGVGVVAAITPWNFPLAMITRKVAPALAAGCSVVLKPASQTPFSAIAFAKLAEEAGVPKGVLNVITSKDSRGLGEEMATNPLVRKISFTGSTAVGKTLMSQAASTIKRISLELGGNAPFIVFDDADIDKAVEGAIAGKFRNTGQTCVSINRFYVQDAVYDEFAKKLTAAVKKLEVGDGLKKTTQVGPLINPEGLEKVMHHVKDATEKGASIATGGKAIKGNFFEPTVLLDVPHNSIIAEEETFGPICALFRFKTEKEVIKLANDTPFGLASYFYSDNVTRCFRVAEQLEAGMVGINAGLISNAAAPFGGVKESGLGREGSKYGLDEYIEVKYMCFGYQI</sequence>
<dbReference type="EMBL" id="JACAGK010000059">
    <property type="protein sequence ID" value="MDM1049850.1"/>
    <property type="molecule type" value="Genomic_DNA"/>
</dbReference>
<reference evidence="6" key="1">
    <citation type="submission" date="2020-06" db="EMBL/GenBank/DDBJ databases">
        <authorList>
            <person name="Dong N."/>
        </authorList>
    </citation>
    <scope>NUCLEOTIDE SEQUENCE</scope>
    <source>
        <strain evidence="6">R1692</strain>
    </source>
</reference>
<organism evidence="6 7">
    <name type="scientific">Sphingobacterium hotanense</name>
    <dbReference type="NCBI Taxonomy" id="649196"/>
    <lineage>
        <taxon>Bacteria</taxon>
        <taxon>Pseudomonadati</taxon>
        <taxon>Bacteroidota</taxon>
        <taxon>Sphingobacteriia</taxon>
        <taxon>Sphingobacteriales</taxon>
        <taxon>Sphingobacteriaceae</taxon>
        <taxon>Sphingobacterium</taxon>
    </lineage>
</organism>
<dbReference type="PANTHER" id="PTHR43353:SF5">
    <property type="entry name" value="SUCCINATE-SEMIALDEHYDE DEHYDROGENASE, MITOCHONDRIAL"/>
    <property type="match status" value="1"/>
</dbReference>
<evidence type="ECO:0000256" key="4">
    <source>
        <dbReference type="RuleBase" id="RU003345"/>
    </source>
</evidence>
<dbReference type="InterPro" id="IPR016162">
    <property type="entry name" value="Ald_DH_N"/>
</dbReference>
<protein>
    <submittedName>
        <fullName evidence="6">NAD-dependent succinate-semialdehyde dehydrogenase</fullName>
    </submittedName>
</protein>
<dbReference type="Gene3D" id="3.40.605.10">
    <property type="entry name" value="Aldehyde Dehydrogenase, Chain A, domain 1"/>
    <property type="match status" value="1"/>
</dbReference>
<accession>A0ABT7NRR8</accession>
<comment type="similarity">
    <text evidence="1 4">Belongs to the aldehyde dehydrogenase family.</text>
</comment>
<dbReference type="PANTHER" id="PTHR43353">
    <property type="entry name" value="SUCCINATE-SEMIALDEHYDE DEHYDROGENASE, MITOCHONDRIAL"/>
    <property type="match status" value="1"/>
</dbReference>
<evidence type="ECO:0000256" key="1">
    <source>
        <dbReference type="ARBA" id="ARBA00009986"/>
    </source>
</evidence>
<proteinExistence type="inferred from homology"/>
<evidence type="ECO:0000313" key="7">
    <source>
        <dbReference type="Proteomes" id="UP001170954"/>
    </source>
</evidence>
<dbReference type="Pfam" id="PF00171">
    <property type="entry name" value="Aldedh"/>
    <property type="match status" value="1"/>
</dbReference>
<evidence type="ECO:0000256" key="2">
    <source>
        <dbReference type="ARBA" id="ARBA00023002"/>
    </source>
</evidence>
<comment type="caution">
    <text evidence="6">The sequence shown here is derived from an EMBL/GenBank/DDBJ whole genome shotgun (WGS) entry which is preliminary data.</text>
</comment>
<dbReference type="NCBIfam" id="TIGR01780">
    <property type="entry name" value="SSADH"/>
    <property type="match status" value="1"/>
</dbReference>
<evidence type="ECO:0000313" key="6">
    <source>
        <dbReference type="EMBL" id="MDM1049850.1"/>
    </source>
</evidence>
<dbReference type="CDD" id="cd07103">
    <property type="entry name" value="ALDH_F5_SSADH_GabD"/>
    <property type="match status" value="1"/>
</dbReference>
<gene>
    <name evidence="6" type="ORF">HX018_16550</name>
</gene>
<name>A0ABT7NRR8_9SPHI</name>
<dbReference type="SUPFAM" id="SSF53720">
    <property type="entry name" value="ALDH-like"/>
    <property type="match status" value="1"/>
</dbReference>
<dbReference type="InterPro" id="IPR016163">
    <property type="entry name" value="Ald_DH_C"/>
</dbReference>
<dbReference type="InterPro" id="IPR015590">
    <property type="entry name" value="Aldehyde_DH_dom"/>
</dbReference>
<dbReference type="PROSITE" id="PS00687">
    <property type="entry name" value="ALDEHYDE_DEHYDR_GLU"/>
    <property type="match status" value="1"/>
</dbReference>
<dbReference type="InterPro" id="IPR029510">
    <property type="entry name" value="Ald_DH_CS_GLU"/>
</dbReference>
<dbReference type="InterPro" id="IPR010102">
    <property type="entry name" value="Succ_semiAld_DH"/>
</dbReference>
<keyword evidence="2 4" id="KW-0560">Oxidoreductase</keyword>
<dbReference type="Proteomes" id="UP001170954">
    <property type="component" value="Unassembled WGS sequence"/>
</dbReference>
<dbReference type="InterPro" id="IPR016161">
    <property type="entry name" value="Ald_DH/histidinol_DH"/>
</dbReference>
<evidence type="ECO:0000259" key="5">
    <source>
        <dbReference type="Pfam" id="PF00171"/>
    </source>
</evidence>